<organism evidence="2 3">
    <name type="scientific">Amylocarpus encephaloides</name>
    <dbReference type="NCBI Taxonomy" id="45428"/>
    <lineage>
        <taxon>Eukaryota</taxon>
        <taxon>Fungi</taxon>
        <taxon>Dikarya</taxon>
        <taxon>Ascomycota</taxon>
        <taxon>Pezizomycotina</taxon>
        <taxon>Leotiomycetes</taxon>
        <taxon>Helotiales</taxon>
        <taxon>Helotiales incertae sedis</taxon>
        <taxon>Amylocarpus</taxon>
    </lineage>
</organism>
<dbReference type="AlphaFoldDB" id="A0A9P7YCV3"/>
<evidence type="ECO:0000313" key="3">
    <source>
        <dbReference type="Proteomes" id="UP000824998"/>
    </source>
</evidence>
<name>A0A9P7YCV3_9HELO</name>
<accession>A0A9P7YCV3</accession>
<dbReference type="Proteomes" id="UP000824998">
    <property type="component" value="Unassembled WGS sequence"/>
</dbReference>
<evidence type="ECO:0000313" key="2">
    <source>
        <dbReference type="EMBL" id="KAG9230688.1"/>
    </source>
</evidence>
<dbReference type="OrthoDB" id="3515338at2759"/>
<protein>
    <submittedName>
        <fullName evidence="2">Uncharacterized protein</fullName>
    </submittedName>
</protein>
<dbReference type="EMBL" id="MU251651">
    <property type="protein sequence ID" value="KAG9230688.1"/>
    <property type="molecule type" value="Genomic_DNA"/>
</dbReference>
<gene>
    <name evidence="2" type="ORF">BJ875DRAFT_343848</name>
</gene>
<feature type="non-terminal residue" evidence="2">
    <location>
        <position position="99"/>
    </location>
</feature>
<sequence>PPSPLVPPSPLSFPPPIARLTDRHLLRIVDIAETLSALLPIEELARRHNKTPQKVHDAFAAVVQIPLLRNAQDGRRHGELAKRRMREYRDARKAMERER</sequence>
<comment type="caution">
    <text evidence="2">The sequence shown here is derived from an EMBL/GenBank/DDBJ whole genome shotgun (WGS) entry which is preliminary data.</text>
</comment>
<evidence type="ECO:0000256" key="1">
    <source>
        <dbReference type="SAM" id="MobiDB-lite"/>
    </source>
</evidence>
<feature type="region of interest" description="Disordered" evidence="1">
    <location>
        <begin position="74"/>
        <end position="99"/>
    </location>
</feature>
<reference evidence="2" key="1">
    <citation type="journal article" date="2021" name="IMA Fungus">
        <title>Genomic characterization of three marine fungi, including Emericellopsis atlantica sp. nov. with signatures of a generalist lifestyle and marine biomass degradation.</title>
        <authorList>
            <person name="Hagestad O.C."/>
            <person name="Hou L."/>
            <person name="Andersen J.H."/>
            <person name="Hansen E.H."/>
            <person name="Altermark B."/>
            <person name="Li C."/>
            <person name="Kuhnert E."/>
            <person name="Cox R.J."/>
            <person name="Crous P.W."/>
            <person name="Spatafora J.W."/>
            <person name="Lail K."/>
            <person name="Amirebrahimi M."/>
            <person name="Lipzen A."/>
            <person name="Pangilinan J."/>
            <person name="Andreopoulos W."/>
            <person name="Hayes R.D."/>
            <person name="Ng V."/>
            <person name="Grigoriev I.V."/>
            <person name="Jackson S.A."/>
            <person name="Sutton T.D.S."/>
            <person name="Dobson A.D.W."/>
            <person name="Rama T."/>
        </authorList>
    </citation>
    <scope>NUCLEOTIDE SEQUENCE</scope>
    <source>
        <strain evidence="2">TRa018bII</strain>
    </source>
</reference>
<feature type="non-terminal residue" evidence="2">
    <location>
        <position position="1"/>
    </location>
</feature>
<keyword evidence="3" id="KW-1185">Reference proteome</keyword>
<proteinExistence type="predicted"/>